<dbReference type="SUPFAM" id="SSF52218">
    <property type="entry name" value="Flavoproteins"/>
    <property type="match status" value="1"/>
</dbReference>
<evidence type="ECO:0000256" key="6">
    <source>
        <dbReference type="ARBA" id="ARBA00022643"/>
    </source>
</evidence>
<comment type="caution">
    <text evidence="9">The sequence shown here is derived from an EMBL/GenBank/DDBJ whole genome shotgun (WGS) entry which is preliminary data.</text>
</comment>
<evidence type="ECO:0000256" key="3">
    <source>
        <dbReference type="ARBA" id="ARBA00005267"/>
    </source>
</evidence>
<dbReference type="Pfam" id="PF00258">
    <property type="entry name" value="Flavodoxin_1"/>
    <property type="match status" value="1"/>
</dbReference>
<reference evidence="9 10" key="1">
    <citation type="journal article" date="2007" name="Int. J. Syst. Evol. Microbiol.">
        <title>Oceanobacillus profundus sp. nov., isolated from a deep-sea sediment core.</title>
        <authorList>
            <person name="Kim Y.G."/>
            <person name="Choi D.H."/>
            <person name="Hyun S."/>
            <person name="Cho B.C."/>
        </authorList>
    </citation>
    <scope>NUCLEOTIDE SEQUENCE [LARGE SCALE GENOMIC DNA]</scope>
    <source>
        <strain evidence="9 10">DSM 18246</strain>
    </source>
</reference>
<dbReference type="PROSITE" id="PS50902">
    <property type="entry name" value="FLAVODOXIN_LIKE"/>
    <property type="match status" value="1"/>
</dbReference>
<accession>A0A417YDH3</accession>
<evidence type="ECO:0000256" key="2">
    <source>
        <dbReference type="ARBA" id="ARBA00003297"/>
    </source>
</evidence>
<dbReference type="CDD" id="cd00133">
    <property type="entry name" value="PTS_IIB"/>
    <property type="match status" value="1"/>
</dbReference>
<comment type="function">
    <text evidence="2">Low-potential electron donor to a number of redox enzymes.</text>
</comment>
<evidence type="ECO:0000259" key="8">
    <source>
        <dbReference type="PROSITE" id="PS50902"/>
    </source>
</evidence>
<protein>
    <submittedName>
        <fullName evidence="9">Flavodoxin</fullName>
    </submittedName>
</protein>
<feature type="domain" description="Flavodoxin-like" evidence="8">
    <location>
        <begin position="4"/>
        <end position="145"/>
    </location>
</feature>
<dbReference type="OrthoDB" id="9790745at2"/>
<dbReference type="InterPro" id="IPR008254">
    <property type="entry name" value="Flavodoxin/NO_synth"/>
</dbReference>
<keyword evidence="7" id="KW-0249">Electron transport</keyword>
<dbReference type="AlphaFoldDB" id="A0A417YDH3"/>
<keyword evidence="6" id="KW-0288">FMN</keyword>
<keyword evidence="4" id="KW-0813">Transport</keyword>
<dbReference type="InterPro" id="IPR050619">
    <property type="entry name" value="Flavodoxin"/>
</dbReference>
<dbReference type="GO" id="GO:0016651">
    <property type="term" value="F:oxidoreductase activity, acting on NAD(P)H"/>
    <property type="evidence" value="ECO:0007669"/>
    <property type="project" value="UniProtKB-ARBA"/>
</dbReference>
<name>A0A417YDH3_9BACI</name>
<keyword evidence="10" id="KW-1185">Reference proteome</keyword>
<dbReference type="GO" id="GO:0010181">
    <property type="term" value="F:FMN binding"/>
    <property type="evidence" value="ECO:0007669"/>
    <property type="project" value="InterPro"/>
</dbReference>
<dbReference type="PANTHER" id="PTHR42809:SF1">
    <property type="entry name" value="FLAVODOXIN 1"/>
    <property type="match status" value="1"/>
</dbReference>
<evidence type="ECO:0000256" key="1">
    <source>
        <dbReference type="ARBA" id="ARBA00001917"/>
    </source>
</evidence>
<dbReference type="NCBIfam" id="NF005216">
    <property type="entry name" value="PRK06703.1"/>
    <property type="match status" value="1"/>
</dbReference>
<evidence type="ECO:0000256" key="5">
    <source>
        <dbReference type="ARBA" id="ARBA00022630"/>
    </source>
</evidence>
<gene>
    <name evidence="9" type="ORF">D1B32_16340</name>
</gene>
<dbReference type="InterPro" id="IPR029039">
    <property type="entry name" value="Flavoprotein-like_sf"/>
</dbReference>
<dbReference type="Proteomes" id="UP000285456">
    <property type="component" value="Unassembled WGS sequence"/>
</dbReference>
<proteinExistence type="inferred from homology"/>
<dbReference type="EMBL" id="QWEH01000012">
    <property type="protein sequence ID" value="RHW30681.1"/>
    <property type="molecule type" value="Genomic_DNA"/>
</dbReference>
<dbReference type="Gene3D" id="3.40.50.360">
    <property type="match status" value="1"/>
</dbReference>
<evidence type="ECO:0000313" key="10">
    <source>
        <dbReference type="Proteomes" id="UP000285456"/>
    </source>
</evidence>
<sequence>MNKILVICSSCTGNTEMMAKAIVHYIQKQEHHVVYKSFEFDVIDVKELLEYDLVLIGTHSADDGQIPYEAEDFYNELNEVDFTGRLIGVFGSGESFYDVFCESIELMGNHLEHLGAKLVPDRLKVELEPDDDDLIRCEAFAEKACSMIDEVL</sequence>
<comment type="similarity">
    <text evidence="3">Belongs to the flavodoxin family.</text>
</comment>
<evidence type="ECO:0000256" key="4">
    <source>
        <dbReference type="ARBA" id="ARBA00022448"/>
    </source>
</evidence>
<organism evidence="9 10">
    <name type="scientific">Oceanobacillus profundus</name>
    <dbReference type="NCBI Taxonomy" id="372463"/>
    <lineage>
        <taxon>Bacteria</taxon>
        <taxon>Bacillati</taxon>
        <taxon>Bacillota</taxon>
        <taxon>Bacilli</taxon>
        <taxon>Bacillales</taxon>
        <taxon>Bacillaceae</taxon>
        <taxon>Oceanobacillus</taxon>
    </lineage>
</organism>
<comment type="cofactor">
    <cofactor evidence="1">
        <name>FMN</name>
        <dbReference type="ChEBI" id="CHEBI:58210"/>
    </cofactor>
</comment>
<evidence type="ECO:0000313" key="9">
    <source>
        <dbReference type="EMBL" id="RHW30681.1"/>
    </source>
</evidence>
<dbReference type="PANTHER" id="PTHR42809">
    <property type="entry name" value="FLAVODOXIN 2"/>
    <property type="match status" value="1"/>
</dbReference>
<keyword evidence="5" id="KW-0285">Flavoprotein</keyword>
<evidence type="ECO:0000256" key="7">
    <source>
        <dbReference type="ARBA" id="ARBA00022982"/>
    </source>
</evidence>
<dbReference type="RefSeq" id="WP_118889925.1">
    <property type="nucleotide sequence ID" value="NZ_PHUT01000012.1"/>
</dbReference>